<proteinExistence type="predicted"/>
<dbReference type="AlphaFoldDB" id="A0A1A6Y3M0"/>
<comment type="caution">
    <text evidence="1">The sequence shown here is derived from an EMBL/GenBank/DDBJ whole genome shotgun (WGS) entry which is preliminary data.</text>
</comment>
<dbReference type="Proteomes" id="UP000092256">
    <property type="component" value="Unassembled WGS sequence"/>
</dbReference>
<evidence type="ECO:0000313" key="2">
    <source>
        <dbReference type="Proteomes" id="UP000092256"/>
    </source>
</evidence>
<gene>
    <name evidence="1" type="ORF">A9K58_00430</name>
</gene>
<dbReference type="Gene3D" id="2.60.120.1110">
    <property type="match status" value="1"/>
</dbReference>
<accession>A0A1A6Y3M0</accession>
<reference evidence="1 2" key="1">
    <citation type="submission" date="2016-05" db="EMBL/GenBank/DDBJ databases">
        <title>Draft Genome Sequences of Stenotrophomonas maltophilia Strains Sm32COP, Sm41DVV, Sm46PAILV, SmF3, SmF22, SmSOFb1 and SmCVFa1, Isolated from Different Manures, in France.</title>
        <authorList>
            <person name="Nazaret S."/>
            <person name="Bodilis J."/>
        </authorList>
    </citation>
    <scope>NUCLEOTIDE SEQUENCE [LARGE SCALE GENOMIC DNA]</scope>
    <source>
        <strain evidence="1 2">Sm46PAILV</strain>
    </source>
</reference>
<dbReference type="OrthoDB" id="5455995at2"/>
<dbReference type="RefSeq" id="WP_065197450.1">
    <property type="nucleotide sequence ID" value="NZ_LYVJ01000001.1"/>
</dbReference>
<protein>
    <submittedName>
        <fullName evidence="1">Uncharacterized protein</fullName>
    </submittedName>
</protein>
<organism evidence="1 2">
    <name type="scientific">Stenotrophomonas maltophilia</name>
    <name type="common">Pseudomonas maltophilia</name>
    <name type="synonym">Xanthomonas maltophilia</name>
    <dbReference type="NCBI Taxonomy" id="40324"/>
    <lineage>
        <taxon>Bacteria</taxon>
        <taxon>Pseudomonadati</taxon>
        <taxon>Pseudomonadota</taxon>
        <taxon>Gammaproteobacteria</taxon>
        <taxon>Lysobacterales</taxon>
        <taxon>Lysobacteraceae</taxon>
        <taxon>Stenotrophomonas</taxon>
        <taxon>Stenotrophomonas maltophilia group</taxon>
    </lineage>
</organism>
<dbReference type="EMBL" id="LYVJ01000001">
    <property type="protein sequence ID" value="OBU70452.1"/>
    <property type="molecule type" value="Genomic_DNA"/>
</dbReference>
<dbReference type="InterPro" id="IPR048922">
    <property type="entry name" value="Bbp16"/>
</dbReference>
<name>A0A1A6Y3M0_STEMA</name>
<evidence type="ECO:0000313" key="1">
    <source>
        <dbReference type="EMBL" id="OBU70452.1"/>
    </source>
</evidence>
<dbReference type="Pfam" id="PF21190">
    <property type="entry name" value="Bbp16"/>
    <property type="match status" value="1"/>
</dbReference>
<sequence length="146" mass="14763">MILDAQNEFSNSQAVTATAISTNVIDTGTDQNPVKDLGALEPIFLVVQVDTTFAAAGAATLAVSLESSAAAGLTSANVHFNTGALALAALTAGTTLAVVALPSGDYLRYLGVRYTVGTGPMTAGAVSAFLTRDPQLYRAYAAAVGH</sequence>